<keyword evidence="2" id="KW-1185">Reference proteome</keyword>
<organism evidence="1 2">
    <name type="scientific">Dichomitus squalens</name>
    <dbReference type="NCBI Taxonomy" id="114155"/>
    <lineage>
        <taxon>Eukaryota</taxon>
        <taxon>Fungi</taxon>
        <taxon>Dikarya</taxon>
        <taxon>Basidiomycota</taxon>
        <taxon>Agaricomycotina</taxon>
        <taxon>Agaricomycetes</taxon>
        <taxon>Polyporales</taxon>
        <taxon>Polyporaceae</taxon>
        <taxon>Dichomitus</taxon>
    </lineage>
</organism>
<gene>
    <name evidence="1" type="ORF">BD310DRAFT_319628</name>
</gene>
<accession>A0A4V2K525</accession>
<reference evidence="1 2" key="1">
    <citation type="submission" date="2019-01" db="EMBL/GenBank/DDBJ databases">
        <title>Draft genome sequences of three monokaryotic isolates of the white-rot basidiomycete fungus Dichomitus squalens.</title>
        <authorList>
            <consortium name="DOE Joint Genome Institute"/>
            <person name="Lopez S.C."/>
            <person name="Andreopoulos B."/>
            <person name="Pangilinan J."/>
            <person name="Lipzen A."/>
            <person name="Riley R."/>
            <person name="Ahrendt S."/>
            <person name="Ng V."/>
            <person name="Barry K."/>
            <person name="Daum C."/>
            <person name="Grigoriev I.V."/>
            <person name="Hilden K.S."/>
            <person name="Makela M.R."/>
            <person name="de Vries R.P."/>
        </authorList>
    </citation>
    <scope>NUCLEOTIDE SEQUENCE [LARGE SCALE GENOMIC DNA]</scope>
    <source>
        <strain evidence="1 2">CBS 464.89</strain>
    </source>
</reference>
<dbReference type="AlphaFoldDB" id="A0A4V2K525"/>
<evidence type="ECO:0000313" key="1">
    <source>
        <dbReference type="EMBL" id="TBU60499.1"/>
    </source>
</evidence>
<sequence>MFRWGGCERYPRVPLGGVREYVNGAIQGKAAYLVYSYLHSCRCSRIVIIFASIGMDVQAGVGEISERGHISDCPILPWDSSSSIRAASGIAWSPAMCKAVPCNHRRIFSQKHPRPAPEPALGVSPSVPTPAEPERRRCAGLRTTTAIYTFRPANHIMLPIPSPGMRCLCVARLSLCPTEAVISDFPAAASSRICGEDAE</sequence>
<dbReference type="EMBL" id="ML145104">
    <property type="protein sequence ID" value="TBU60499.1"/>
    <property type="molecule type" value="Genomic_DNA"/>
</dbReference>
<protein>
    <submittedName>
        <fullName evidence="1">Uncharacterized protein</fullName>
    </submittedName>
</protein>
<evidence type="ECO:0000313" key="2">
    <source>
        <dbReference type="Proteomes" id="UP000292082"/>
    </source>
</evidence>
<proteinExistence type="predicted"/>
<dbReference type="Proteomes" id="UP000292082">
    <property type="component" value="Unassembled WGS sequence"/>
</dbReference>
<name>A0A4V2K525_9APHY</name>